<comment type="pathway">
    <text evidence="1 9">Cofactor biosynthesis; NAD(+) biosynthesis; nicotinate D-ribonucleotide from nicotinate: step 1/1.</text>
</comment>
<proteinExistence type="inferred from homology"/>
<comment type="catalytic activity">
    <reaction evidence="8 9">
        <text>5-phospho-alpha-D-ribose 1-diphosphate + nicotinate + ATP + H2O = nicotinate beta-D-ribonucleotide + ADP + phosphate + diphosphate</text>
        <dbReference type="Rhea" id="RHEA:36163"/>
        <dbReference type="ChEBI" id="CHEBI:15377"/>
        <dbReference type="ChEBI" id="CHEBI:30616"/>
        <dbReference type="ChEBI" id="CHEBI:32544"/>
        <dbReference type="ChEBI" id="CHEBI:33019"/>
        <dbReference type="ChEBI" id="CHEBI:43474"/>
        <dbReference type="ChEBI" id="CHEBI:57502"/>
        <dbReference type="ChEBI" id="CHEBI:58017"/>
        <dbReference type="ChEBI" id="CHEBI:456216"/>
        <dbReference type="EC" id="6.3.4.21"/>
    </reaction>
</comment>
<reference evidence="14" key="1">
    <citation type="submission" date="2018-12" db="EMBL/GenBank/DDBJ databases">
        <title>A new species of lactobacillus.</title>
        <authorList>
            <person name="Jian Y."/>
            <person name="Xin L."/>
            <person name="Hong Z.J."/>
            <person name="Ming L.Z."/>
            <person name="Hong X.Z."/>
        </authorList>
    </citation>
    <scope>NUCLEOTIDE SEQUENCE [LARGE SCALE GENOMIC DNA]</scope>
    <source>
        <strain evidence="14">HSLZ-75</strain>
    </source>
</reference>
<dbReference type="EC" id="6.3.4.21" evidence="3 9"/>
<keyword evidence="7 9" id="KW-0808">Transferase</keyword>
<dbReference type="CDD" id="cd01570">
    <property type="entry name" value="NAPRTase_A"/>
    <property type="match status" value="1"/>
</dbReference>
<dbReference type="Pfam" id="PF04095">
    <property type="entry name" value="NAPRTase"/>
    <property type="match status" value="1"/>
</dbReference>
<feature type="domain" description="Nicotinate phosphoribosyltransferase N-terminal" evidence="11">
    <location>
        <begin position="8"/>
        <end position="132"/>
    </location>
</feature>
<keyword evidence="14" id="KW-1185">Reference proteome</keyword>
<dbReference type="PIRSF" id="PIRSF000484">
    <property type="entry name" value="NAPRT"/>
    <property type="match status" value="1"/>
</dbReference>
<evidence type="ECO:0000256" key="8">
    <source>
        <dbReference type="ARBA" id="ARBA00048668"/>
    </source>
</evidence>
<dbReference type="EMBL" id="CP034726">
    <property type="protein sequence ID" value="QBP17744.1"/>
    <property type="molecule type" value="Genomic_DNA"/>
</dbReference>
<dbReference type="InterPro" id="IPR040727">
    <property type="entry name" value="NAPRTase_N"/>
</dbReference>
<comment type="similarity">
    <text evidence="2 9">Belongs to the NAPRTase family.</text>
</comment>
<evidence type="ECO:0000313" key="14">
    <source>
        <dbReference type="Proteomes" id="UP000294321"/>
    </source>
</evidence>
<dbReference type="PANTHER" id="PTHR11098:SF1">
    <property type="entry name" value="NICOTINATE PHOSPHORIBOSYLTRANSFERASE"/>
    <property type="match status" value="1"/>
</dbReference>
<dbReference type="AlphaFoldDB" id="A0A4P6ZJF5"/>
<keyword evidence="5 9" id="KW-0436">Ligase</keyword>
<dbReference type="InterPro" id="IPR013785">
    <property type="entry name" value="Aldolase_TIM"/>
</dbReference>
<dbReference type="GO" id="GO:0034355">
    <property type="term" value="P:NAD+ biosynthetic process via the salvage pathway"/>
    <property type="evidence" value="ECO:0007669"/>
    <property type="project" value="TreeGrafter"/>
</dbReference>
<dbReference type="UniPathway" id="UPA00253">
    <property type="reaction ID" value="UER00457"/>
</dbReference>
<dbReference type="InterPro" id="IPR041525">
    <property type="entry name" value="N/Namide_PRibTrfase"/>
</dbReference>
<comment type="function">
    <text evidence="9">Catalyzes the first step in the biosynthesis of NAD from nicotinic acid, the ATP-dependent synthesis of beta-nicotinate D-ribonucleotide from nicotinate and 5-phospho-D-ribose 1-phosphate.</text>
</comment>
<dbReference type="KEGG" id="lji:ELX58_00820"/>
<keyword evidence="6 9" id="KW-0662">Pyridine nucleotide biosynthesis</keyword>
<dbReference type="Gene3D" id="3.20.140.10">
    <property type="entry name" value="nicotinate phosphoribosyltransferase"/>
    <property type="match status" value="1"/>
</dbReference>
<comment type="PTM">
    <text evidence="9">Transiently phosphorylated on a His residue during the reaction cycle. Phosphorylation strongly increases the affinity for substrates and increases the rate of nicotinate D-ribonucleotide production. Dephosphorylation regenerates the low-affinity form of the enzyme, leading to product release.</text>
</comment>
<dbReference type="InterPro" id="IPR006405">
    <property type="entry name" value="Nic_PRibTrfase_pncB"/>
</dbReference>
<keyword evidence="13" id="KW-0328">Glycosyltransferase</keyword>
<organism evidence="13 14">
    <name type="scientific">Acetilactobacillus jinshanensis</name>
    <dbReference type="NCBI Taxonomy" id="1720083"/>
    <lineage>
        <taxon>Bacteria</taxon>
        <taxon>Bacillati</taxon>
        <taxon>Bacillota</taxon>
        <taxon>Bacilli</taxon>
        <taxon>Lactobacillales</taxon>
        <taxon>Lactobacillaceae</taxon>
        <taxon>Acetilactobacillus</taxon>
    </lineage>
</organism>
<evidence type="ECO:0000256" key="1">
    <source>
        <dbReference type="ARBA" id="ARBA00004952"/>
    </source>
</evidence>
<evidence type="ECO:0000259" key="12">
    <source>
        <dbReference type="Pfam" id="PF17956"/>
    </source>
</evidence>
<dbReference type="FunFam" id="3.20.20.70:FF:000076">
    <property type="entry name" value="Nicotinate phosphoribosyltransferase"/>
    <property type="match status" value="1"/>
</dbReference>
<evidence type="ECO:0000256" key="4">
    <source>
        <dbReference type="ARBA" id="ARBA00022553"/>
    </source>
</evidence>
<evidence type="ECO:0000256" key="6">
    <source>
        <dbReference type="ARBA" id="ARBA00022642"/>
    </source>
</evidence>
<evidence type="ECO:0000256" key="5">
    <source>
        <dbReference type="ARBA" id="ARBA00022598"/>
    </source>
</evidence>
<protein>
    <recommendedName>
        <fullName evidence="3 9">Nicotinate phosphoribosyltransferase</fullName>
        <ecNumber evidence="3 9">6.3.4.21</ecNumber>
    </recommendedName>
</protein>
<evidence type="ECO:0000256" key="9">
    <source>
        <dbReference type="RuleBase" id="RU365100"/>
    </source>
</evidence>
<evidence type="ECO:0000256" key="7">
    <source>
        <dbReference type="ARBA" id="ARBA00022679"/>
    </source>
</evidence>
<dbReference type="NCBIfam" id="NF006695">
    <property type="entry name" value="PRK09243.1-2"/>
    <property type="match status" value="1"/>
</dbReference>
<keyword evidence="4" id="KW-0597">Phosphoprotein</keyword>
<dbReference type="InterPro" id="IPR041619">
    <property type="entry name" value="NAPRTase_C"/>
</dbReference>
<dbReference type="Gene3D" id="3.20.20.70">
    <property type="entry name" value="Aldolase class I"/>
    <property type="match status" value="1"/>
</dbReference>
<evidence type="ECO:0000256" key="2">
    <source>
        <dbReference type="ARBA" id="ARBA00010897"/>
    </source>
</evidence>
<dbReference type="NCBIfam" id="NF009131">
    <property type="entry name" value="PRK12484.1"/>
    <property type="match status" value="1"/>
</dbReference>
<name>A0A4P6ZJF5_9LACO</name>
<dbReference type="SUPFAM" id="SSF54675">
    <property type="entry name" value="Nicotinate/Quinolinate PRTase N-terminal domain-like"/>
    <property type="match status" value="1"/>
</dbReference>
<dbReference type="RefSeq" id="WP_133441289.1">
    <property type="nucleotide sequence ID" value="NZ_CP034726.1"/>
</dbReference>
<dbReference type="PANTHER" id="PTHR11098">
    <property type="entry name" value="NICOTINATE PHOSPHORIBOSYLTRANSFERASE"/>
    <property type="match status" value="1"/>
</dbReference>
<dbReference type="Pfam" id="PF17956">
    <property type="entry name" value="NAPRTase_C"/>
    <property type="match status" value="1"/>
</dbReference>
<dbReference type="Pfam" id="PF17767">
    <property type="entry name" value="NAPRTase_N"/>
    <property type="match status" value="1"/>
</dbReference>
<sequence>MPEENLTLHTDAYELSMMQTYWGKHLQNRHAVFEMYFRKNPFGNGYAIFAGLQHVIDYVNHLGFTDSDIKYLKSTHFFNPKFLDYLRHFKFHGTIRSAHEGDLVFANEPIVQVEGTIVECQLVETAILNMVNYQTLIATKASRIRTAAGDDPIMEFGSRRAQEVSAALWGTRAAYIGGFDSTSNVLAGKLFGLPIAGTHAHSLVELYGNDYDAFKAYAETHYNCTFLVDTYNTLKSGVPAAIKVAKEMGNKINFAAVRLDSGDMAYLSKRVREMLDAAGFTNTKIVASNGLDENIITDLKMQHAKIDAWGVGTQLITAYDQPSLGGVYKLVSIDNGHGKMRNAMKLTNNPAKITTPGKKQVWRITKRSDGKSEGDYITINGENPNLEKSLYMFHPQYTYINKTLTDFKAEPLLKTIFKDGKQVYHEPPVGDIKRHANASLASLWPEYRRQLNPQDYPVDLSKECWQNKQDTIKKIHNYVNKKLDN</sequence>
<dbReference type="InterPro" id="IPR036068">
    <property type="entry name" value="Nicotinate_pribotase-like_C"/>
</dbReference>
<evidence type="ECO:0000256" key="3">
    <source>
        <dbReference type="ARBA" id="ARBA00013236"/>
    </source>
</evidence>
<feature type="domain" description="Nicotinate/nicotinamide phosphoribosyltransferase" evidence="10">
    <location>
        <begin position="153"/>
        <end position="332"/>
    </location>
</feature>
<dbReference type="InterPro" id="IPR007229">
    <property type="entry name" value="Nic_PRibTrfase-Fam"/>
</dbReference>
<dbReference type="OrthoDB" id="9770610at2"/>
<dbReference type="GO" id="GO:0004516">
    <property type="term" value="F:nicotinate phosphoribosyltransferase activity"/>
    <property type="evidence" value="ECO:0007669"/>
    <property type="project" value="UniProtKB-UniRule"/>
</dbReference>
<evidence type="ECO:0000259" key="10">
    <source>
        <dbReference type="Pfam" id="PF04095"/>
    </source>
</evidence>
<dbReference type="NCBIfam" id="TIGR01513">
    <property type="entry name" value="NAPRTase_put"/>
    <property type="match status" value="1"/>
</dbReference>
<dbReference type="SUPFAM" id="SSF51690">
    <property type="entry name" value="Nicotinate/Quinolinate PRTase C-terminal domain-like"/>
    <property type="match status" value="1"/>
</dbReference>
<dbReference type="GO" id="GO:0047280">
    <property type="term" value="F:nicotinamide phosphoribosyltransferase activity"/>
    <property type="evidence" value="ECO:0007669"/>
    <property type="project" value="UniProtKB-ARBA"/>
</dbReference>
<dbReference type="NCBIfam" id="NF006694">
    <property type="entry name" value="PRK09243.1-1"/>
    <property type="match status" value="1"/>
</dbReference>
<accession>A0A4P6ZJF5</accession>
<dbReference type="GO" id="GO:0005829">
    <property type="term" value="C:cytosol"/>
    <property type="evidence" value="ECO:0007669"/>
    <property type="project" value="TreeGrafter"/>
</dbReference>
<gene>
    <name evidence="13" type="ORF">ELX58_00820</name>
</gene>
<feature type="domain" description="Nicotinate phosphoribosyltransferase C-terminal" evidence="12">
    <location>
        <begin position="358"/>
        <end position="467"/>
    </location>
</feature>
<evidence type="ECO:0000259" key="11">
    <source>
        <dbReference type="Pfam" id="PF17767"/>
    </source>
</evidence>
<dbReference type="Proteomes" id="UP000294321">
    <property type="component" value="Chromosome"/>
</dbReference>
<evidence type="ECO:0000313" key="13">
    <source>
        <dbReference type="EMBL" id="QBP17744.1"/>
    </source>
</evidence>